<dbReference type="GO" id="GO:0016020">
    <property type="term" value="C:membrane"/>
    <property type="evidence" value="ECO:0007669"/>
    <property type="project" value="TreeGrafter"/>
</dbReference>
<dbReference type="InterPro" id="IPR029058">
    <property type="entry name" value="AB_hydrolase_fold"/>
</dbReference>
<dbReference type="SUPFAM" id="SSF53474">
    <property type="entry name" value="alpha/beta-Hydrolases"/>
    <property type="match status" value="1"/>
</dbReference>
<organism evidence="4 5">
    <name type="scientific">Actinospica durhamensis</name>
    <dbReference type="NCBI Taxonomy" id="1508375"/>
    <lineage>
        <taxon>Bacteria</taxon>
        <taxon>Bacillati</taxon>
        <taxon>Actinomycetota</taxon>
        <taxon>Actinomycetes</taxon>
        <taxon>Catenulisporales</taxon>
        <taxon>Actinospicaceae</taxon>
        <taxon>Actinospica</taxon>
    </lineage>
</organism>
<dbReference type="RefSeq" id="WP_212531714.1">
    <property type="nucleotide sequence ID" value="NZ_JAGSOG010000191.1"/>
</dbReference>
<dbReference type="PANTHER" id="PTHR43798">
    <property type="entry name" value="MONOACYLGLYCEROL LIPASE"/>
    <property type="match status" value="1"/>
</dbReference>
<dbReference type="Gene3D" id="3.40.50.1820">
    <property type="entry name" value="alpha/beta hydrolase"/>
    <property type="match status" value="1"/>
</dbReference>
<reference evidence="4" key="1">
    <citation type="submission" date="2021-04" db="EMBL/GenBank/DDBJ databases">
        <title>Genome based classification of Actinospica acidithermotolerans sp. nov., an actinobacterium isolated from an Indonesian hot spring.</title>
        <authorList>
            <person name="Kusuma A.B."/>
            <person name="Putra K.E."/>
            <person name="Nafisah S."/>
            <person name="Loh J."/>
            <person name="Nouioui I."/>
            <person name="Goodfellow M."/>
        </authorList>
    </citation>
    <scope>NUCLEOTIDE SEQUENCE</scope>
    <source>
        <strain evidence="4">CSCA 57</strain>
    </source>
</reference>
<dbReference type="PRINTS" id="PR00111">
    <property type="entry name" value="ABHYDROLASE"/>
</dbReference>
<feature type="compositionally biased region" description="Low complexity" evidence="2">
    <location>
        <begin position="244"/>
        <end position="256"/>
    </location>
</feature>
<protein>
    <submittedName>
        <fullName evidence="4">Alpha/beta fold hydrolase</fullName>
    </submittedName>
</protein>
<feature type="domain" description="AB hydrolase-1" evidence="3">
    <location>
        <begin position="35"/>
        <end position="154"/>
    </location>
</feature>
<dbReference type="PANTHER" id="PTHR43798:SF31">
    <property type="entry name" value="AB HYDROLASE SUPERFAMILY PROTEIN YCLE"/>
    <property type="match status" value="1"/>
</dbReference>
<evidence type="ECO:0000313" key="5">
    <source>
        <dbReference type="Proteomes" id="UP000675781"/>
    </source>
</evidence>
<gene>
    <name evidence="4" type="ORF">KDL01_28470</name>
</gene>
<accession>A0A941EUH9</accession>
<keyword evidence="5" id="KW-1185">Reference proteome</keyword>
<feature type="compositionally biased region" description="Low complexity" evidence="2">
    <location>
        <begin position="219"/>
        <end position="230"/>
    </location>
</feature>
<evidence type="ECO:0000259" key="3">
    <source>
        <dbReference type="Pfam" id="PF00561"/>
    </source>
</evidence>
<dbReference type="InterPro" id="IPR000073">
    <property type="entry name" value="AB_hydrolase_1"/>
</dbReference>
<evidence type="ECO:0000256" key="2">
    <source>
        <dbReference type="SAM" id="MobiDB-lite"/>
    </source>
</evidence>
<dbReference type="AlphaFoldDB" id="A0A941EUH9"/>
<feature type="compositionally biased region" description="Pro residues" evidence="2">
    <location>
        <begin position="231"/>
        <end position="243"/>
    </location>
</feature>
<keyword evidence="1 4" id="KW-0378">Hydrolase</keyword>
<dbReference type="EMBL" id="JAGSOG010000191">
    <property type="protein sequence ID" value="MBR7837246.1"/>
    <property type="molecule type" value="Genomic_DNA"/>
</dbReference>
<feature type="region of interest" description="Disordered" evidence="2">
    <location>
        <begin position="186"/>
        <end position="264"/>
    </location>
</feature>
<sequence>MNTLTAPTAATRHLEITRPDGTVGRIAYDDQGTGPVVLLAPGMGTVRATFRHLTPLLLAAGYRVVTTDYRGLGESDTGWDTYSSAATADDLAALIQHLDAGPVLLYGNSYTAASSVHLAAEHPELLRGVVLAGPFVRSLPAPNVIAKALAALMTRPALTRPLWMVWFPHMFPKRPADYAAMRAAVDAGGPPSSPGCAPVPTTPPRRSFRGPRRPACLRWSSWAPPTRTSPTPRPRPASPPMPSTPAWSCSTATATSRTRRPPSR</sequence>
<name>A0A941EUH9_9ACTN</name>
<evidence type="ECO:0000313" key="4">
    <source>
        <dbReference type="EMBL" id="MBR7837246.1"/>
    </source>
</evidence>
<dbReference type="GO" id="GO:0016787">
    <property type="term" value="F:hydrolase activity"/>
    <property type="evidence" value="ECO:0007669"/>
    <property type="project" value="UniProtKB-KW"/>
</dbReference>
<comment type="caution">
    <text evidence="4">The sequence shown here is derived from an EMBL/GenBank/DDBJ whole genome shotgun (WGS) entry which is preliminary data.</text>
</comment>
<dbReference type="Proteomes" id="UP000675781">
    <property type="component" value="Unassembled WGS sequence"/>
</dbReference>
<proteinExistence type="predicted"/>
<evidence type="ECO:0000256" key="1">
    <source>
        <dbReference type="ARBA" id="ARBA00022801"/>
    </source>
</evidence>
<dbReference type="Pfam" id="PF00561">
    <property type="entry name" value="Abhydrolase_1"/>
    <property type="match status" value="1"/>
</dbReference>
<dbReference type="InterPro" id="IPR050266">
    <property type="entry name" value="AB_hydrolase_sf"/>
</dbReference>